<evidence type="ECO:0000256" key="2">
    <source>
        <dbReference type="ARBA" id="ARBA00022448"/>
    </source>
</evidence>
<dbReference type="PANTHER" id="PTHR43357">
    <property type="entry name" value="INNER MEMBRANE ABC TRANSPORTER PERMEASE PROTEIN YDCV"/>
    <property type="match status" value="1"/>
</dbReference>
<feature type="transmembrane region" description="Helical" evidence="8">
    <location>
        <begin position="96"/>
        <end position="116"/>
    </location>
</feature>
<evidence type="ECO:0000256" key="4">
    <source>
        <dbReference type="ARBA" id="ARBA00022519"/>
    </source>
</evidence>
<dbReference type="AlphaFoldDB" id="A0A368YA99"/>
<proteinExistence type="inferred from homology"/>
<comment type="caution">
    <text evidence="10">The sequence shown here is derived from an EMBL/GenBank/DDBJ whole genome shotgun (WGS) entry which is preliminary data.</text>
</comment>
<feature type="transmembrane region" description="Helical" evidence="8">
    <location>
        <begin position="258"/>
        <end position="278"/>
    </location>
</feature>
<dbReference type="Pfam" id="PF00528">
    <property type="entry name" value="BPD_transp_1"/>
    <property type="match status" value="1"/>
</dbReference>
<organism evidence="10 11">
    <name type="scientific">Pseudorhodoferax soli</name>
    <dbReference type="NCBI Taxonomy" id="545864"/>
    <lineage>
        <taxon>Bacteria</taxon>
        <taxon>Pseudomonadati</taxon>
        <taxon>Pseudomonadota</taxon>
        <taxon>Betaproteobacteria</taxon>
        <taxon>Burkholderiales</taxon>
        <taxon>Comamonadaceae</taxon>
    </lineage>
</organism>
<keyword evidence="4" id="KW-0997">Cell inner membrane</keyword>
<evidence type="ECO:0000256" key="3">
    <source>
        <dbReference type="ARBA" id="ARBA00022475"/>
    </source>
</evidence>
<dbReference type="Proteomes" id="UP000252884">
    <property type="component" value="Unassembled WGS sequence"/>
</dbReference>
<evidence type="ECO:0000256" key="6">
    <source>
        <dbReference type="ARBA" id="ARBA00022989"/>
    </source>
</evidence>
<dbReference type="InterPro" id="IPR035906">
    <property type="entry name" value="MetI-like_sf"/>
</dbReference>
<evidence type="ECO:0000256" key="7">
    <source>
        <dbReference type="ARBA" id="ARBA00023136"/>
    </source>
</evidence>
<feature type="domain" description="ABC transmembrane type-1" evidence="9">
    <location>
        <begin position="90"/>
        <end position="278"/>
    </location>
</feature>
<dbReference type="Gene3D" id="1.10.3720.10">
    <property type="entry name" value="MetI-like"/>
    <property type="match status" value="1"/>
</dbReference>
<keyword evidence="7 8" id="KW-0472">Membrane</keyword>
<keyword evidence="11" id="KW-1185">Reference proteome</keyword>
<keyword evidence="6 8" id="KW-1133">Transmembrane helix</keyword>
<name>A0A368YA99_9BURK</name>
<dbReference type="GO" id="GO:0005886">
    <property type="term" value="C:plasma membrane"/>
    <property type="evidence" value="ECO:0007669"/>
    <property type="project" value="UniProtKB-SubCell"/>
</dbReference>
<dbReference type="SUPFAM" id="SSF161098">
    <property type="entry name" value="MetI-like"/>
    <property type="match status" value="1"/>
</dbReference>
<evidence type="ECO:0000256" key="5">
    <source>
        <dbReference type="ARBA" id="ARBA00022692"/>
    </source>
</evidence>
<protein>
    <submittedName>
        <fullName evidence="10">Putative spermidine/putrescine transport system permease protein</fullName>
    </submittedName>
</protein>
<evidence type="ECO:0000256" key="8">
    <source>
        <dbReference type="RuleBase" id="RU363032"/>
    </source>
</evidence>
<keyword evidence="2 8" id="KW-0813">Transport</keyword>
<dbReference type="EMBL" id="QPJK01000001">
    <property type="protein sequence ID" value="RCW76358.1"/>
    <property type="molecule type" value="Genomic_DNA"/>
</dbReference>
<evidence type="ECO:0000313" key="10">
    <source>
        <dbReference type="EMBL" id="RCW76358.1"/>
    </source>
</evidence>
<keyword evidence="3" id="KW-1003">Cell membrane</keyword>
<sequence>MPDAFVSGAPVRPATAPRAAESLAGAFERRSFWAVFGLLGLCAGVLLLAPTVVVLITSFTSGFSLKFPPPGYSVRWYQALWDSPELIDAGVLSLKLAAVGTGISVVLAVAAALALARRREGWARAAEAVLLSPLMLPALAIGLSLLMLFNIAGTGLSFATLVLGHVAITTPYILRTTSASLLQMDGVLLESAHSLGASPLYVFRTVTLPLIARGVLAGAFIGFMYSFDNVAVSLFLSDARSEVLPIRMWHIIESNLDVRAAAVSGVLIAATLVLMVVMERVAGITRHMR</sequence>
<dbReference type="OrthoDB" id="9815533at2"/>
<feature type="transmembrane region" description="Helical" evidence="8">
    <location>
        <begin position="155"/>
        <end position="174"/>
    </location>
</feature>
<dbReference type="InterPro" id="IPR000515">
    <property type="entry name" value="MetI-like"/>
</dbReference>
<feature type="transmembrane region" description="Helical" evidence="8">
    <location>
        <begin position="32"/>
        <end position="59"/>
    </location>
</feature>
<evidence type="ECO:0000256" key="1">
    <source>
        <dbReference type="ARBA" id="ARBA00004429"/>
    </source>
</evidence>
<dbReference type="GO" id="GO:0055085">
    <property type="term" value="P:transmembrane transport"/>
    <property type="evidence" value="ECO:0007669"/>
    <property type="project" value="InterPro"/>
</dbReference>
<feature type="transmembrane region" description="Helical" evidence="8">
    <location>
        <begin position="128"/>
        <end position="149"/>
    </location>
</feature>
<dbReference type="PANTHER" id="PTHR43357:SF4">
    <property type="entry name" value="INNER MEMBRANE ABC TRANSPORTER PERMEASE PROTEIN YDCV"/>
    <property type="match status" value="1"/>
</dbReference>
<dbReference type="RefSeq" id="WP_114466392.1">
    <property type="nucleotide sequence ID" value="NZ_QPJK01000001.1"/>
</dbReference>
<accession>A0A368YA99</accession>
<feature type="transmembrane region" description="Helical" evidence="8">
    <location>
        <begin position="210"/>
        <end position="227"/>
    </location>
</feature>
<evidence type="ECO:0000259" key="9">
    <source>
        <dbReference type="PROSITE" id="PS50928"/>
    </source>
</evidence>
<gene>
    <name evidence="10" type="ORF">DES41_101964</name>
</gene>
<keyword evidence="5 8" id="KW-0812">Transmembrane</keyword>
<comment type="similarity">
    <text evidence="8">Belongs to the binding-protein-dependent transport system permease family.</text>
</comment>
<dbReference type="CDD" id="cd06261">
    <property type="entry name" value="TM_PBP2"/>
    <property type="match status" value="1"/>
</dbReference>
<reference evidence="10 11" key="1">
    <citation type="submission" date="2018-07" db="EMBL/GenBank/DDBJ databases">
        <title>Genomic Encyclopedia of Type Strains, Phase IV (KMG-IV): sequencing the most valuable type-strain genomes for metagenomic binning, comparative biology and taxonomic classification.</title>
        <authorList>
            <person name="Goeker M."/>
        </authorList>
    </citation>
    <scope>NUCLEOTIDE SEQUENCE [LARGE SCALE GENOMIC DNA]</scope>
    <source>
        <strain evidence="10 11">DSM 21634</strain>
    </source>
</reference>
<evidence type="ECO:0000313" key="11">
    <source>
        <dbReference type="Proteomes" id="UP000252884"/>
    </source>
</evidence>
<comment type="subcellular location">
    <subcellularLocation>
        <location evidence="1">Cell inner membrane</location>
        <topology evidence="1">Multi-pass membrane protein</topology>
    </subcellularLocation>
    <subcellularLocation>
        <location evidence="8">Cell membrane</location>
        <topology evidence="8">Multi-pass membrane protein</topology>
    </subcellularLocation>
</comment>
<dbReference type="PROSITE" id="PS50928">
    <property type="entry name" value="ABC_TM1"/>
    <property type="match status" value="1"/>
</dbReference>